<evidence type="ECO:0000313" key="3">
    <source>
        <dbReference type="Proteomes" id="UP000186917"/>
    </source>
</evidence>
<feature type="region of interest" description="Disordered" evidence="1">
    <location>
        <begin position="1"/>
        <end position="44"/>
    </location>
</feature>
<evidence type="ECO:0000256" key="1">
    <source>
        <dbReference type="SAM" id="MobiDB-lite"/>
    </source>
</evidence>
<evidence type="ECO:0000313" key="2">
    <source>
        <dbReference type="EMBL" id="SIT33956.1"/>
    </source>
</evidence>
<protein>
    <submittedName>
        <fullName evidence="2">Uncharacterized protein</fullName>
    </submittedName>
</protein>
<dbReference type="EMBL" id="FTOR01000014">
    <property type="protein sequence ID" value="SIT33956.1"/>
    <property type="molecule type" value="Genomic_DNA"/>
</dbReference>
<accession>A0A1N7RFN0</accession>
<sequence>MGSIKMPKGSKGKFYTKNGRSADDKTEQPETIGNEVNQAPFASG</sequence>
<organism evidence="2 3">
    <name type="scientific">Filimonas lacunae</name>
    <dbReference type="NCBI Taxonomy" id="477680"/>
    <lineage>
        <taxon>Bacteria</taxon>
        <taxon>Pseudomonadati</taxon>
        <taxon>Bacteroidota</taxon>
        <taxon>Chitinophagia</taxon>
        <taxon>Chitinophagales</taxon>
        <taxon>Chitinophagaceae</taxon>
        <taxon>Filimonas</taxon>
    </lineage>
</organism>
<proteinExistence type="predicted"/>
<name>A0A1N7RFN0_9BACT</name>
<dbReference type="Proteomes" id="UP000186917">
    <property type="component" value="Unassembled WGS sequence"/>
</dbReference>
<reference evidence="3" key="1">
    <citation type="submission" date="2017-01" db="EMBL/GenBank/DDBJ databases">
        <authorList>
            <person name="Varghese N."/>
            <person name="Submissions S."/>
        </authorList>
    </citation>
    <scope>NUCLEOTIDE SEQUENCE [LARGE SCALE GENOMIC DNA]</scope>
    <source>
        <strain evidence="3">DSM 21054</strain>
    </source>
</reference>
<gene>
    <name evidence="2" type="ORF">SAMN05421788_11434</name>
</gene>
<dbReference type="AlphaFoldDB" id="A0A1N7RFN0"/>
<keyword evidence="3" id="KW-1185">Reference proteome</keyword>